<proteinExistence type="predicted"/>
<evidence type="ECO:0000256" key="2">
    <source>
        <dbReference type="SAM" id="MobiDB-lite"/>
    </source>
</evidence>
<dbReference type="STRING" id="1890364.A0A2P6NDG1"/>
<feature type="compositionally biased region" description="Polar residues" evidence="2">
    <location>
        <begin position="20"/>
        <end position="33"/>
    </location>
</feature>
<organism evidence="3 4">
    <name type="scientific">Planoprotostelium fungivorum</name>
    <dbReference type="NCBI Taxonomy" id="1890364"/>
    <lineage>
        <taxon>Eukaryota</taxon>
        <taxon>Amoebozoa</taxon>
        <taxon>Evosea</taxon>
        <taxon>Variosea</taxon>
        <taxon>Cavosteliida</taxon>
        <taxon>Cavosteliaceae</taxon>
        <taxon>Planoprotostelium</taxon>
    </lineage>
</organism>
<keyword evidence="1" id="KW-0175">Coiled coil</keyword>
<protein>
    <submittedName>
        <fullName evidence="3">Uncharacterized protein</fullName>
    </submittedName>
</protein>
<gene>
    <name evidence="3" type="ORF">PROFUN_10491</name>
</gene>
<reference evidence="3 4" key="1">
    <citation type="journal article" date="2018" name="Genome Biol. Evol.">
        <title>Multiple Roots of Fruiting Body Formation in Amoebozoa.</title>
        <authorList>
            <person name="Hillmann F."/>
            <person name="Forbes G."/>
            <person name="Novohradska S."/>
            <person name="Ferling I."/>
            <person name="Riege K."/>
            <person name="Groth M."/>
            <person name="Westermann M."/>
            <person name="Marz M."/>
            <person name="Spaller T."/>
            <person name="Winckler T."/>
            <person name="Schaap P."/>
            <person name="Glockner G."/>
        </authorList>
    </citation>
    <scope>NUCLEOTIDE SEQUENCE [LARGE SCALE GENOMIC DNA]</scope>
    <source>
        <strain evidence="3 4">Jena</strain>
    </source>
</reference>
<evidence type="ECO:0000313" key="4">
    <source>
        <dbReference type="Proteomes" id="UP000241769"/>
    </source>
</evidence>
<feature type="region of interest" description="Disordered" evidence="2">
    <location>
        <begin position="1"/>
        <end position="130"/>
    </location>
</feature>
<dbReference type="EMBL" id="MDYQ01000112">
    <property type="protein sequence ID" value="PRP81997.1"/>
    <property type="molecule type" value="Genomic_DNA"/>
</dbReference>
<accession>A0A2P6NDG1</accession>
<feature type="compositionally biased region" description="Polar residues" evidence="2">
    <location>
        <begin position="58"/>
        <end position="107"/>
    </location>
</feature>
<name>A0A2P6NDG1_9EUKA</name>
<keyword evidence="4" id="KW-1185">Reference proteome</keyword>
<evidence type="ECO:0000313" key="3">
    <source>
        <dbReference type="EMBL" id="PRP81997.1"/>
    </source>
</evidence>
<dbReference type="PANTHER" id="PTHR34776">
    <property type="entry name" value="F17F16.3 PROTEIN"/>
    <property type="match status" value="1"/>
</dbReference>
<comment type="caution">
    <text evidence="3">The sequence shown here is derived from an EMBL/GenBank/DDBJ whole genome shotgun (WGS) entry which is preliminary data.</text>
</comment>
<dbReference type="InParanoid" id="A0A2P6NDG1"/>
<feature type="compositionally biased region" description="Basic and acidic residues" evidence="2">
    <location>
        <begin position="1"/>
        <end position="14"/>
    </location>
</feature>
<dbReference type="Proteomes" id="UP000241769">
    <property type="component" value="Unassembled WGS sequence"/>
</dbReference>
<dbReference type="AlphaFoldDB" id="A0A2P6NDG1"/>
<feature type="coiled-coil region" evidence="1">
    <location>
        <begin position="355"/>
        <end position="382"/>
    </location>
</feature>
<sequence>MSDTQNKDNVKRSAPDTQPEDSQVSKKQLTEALQQKDEQINRLESLVHQLADGKDQKNGSSTTQTSSNDTGKQSNQTEPAPLVSTGNNPTVPVPQTSNEIPSATTQSDIHKGAAETTEGRGSVTHPANKSAPHILETGHIYFFYRPKVMLEEAHTLDEVQRFYILLSPNTLKGQTEEKENGAEGHRLLMIPKKTLPEAERQEKFYAVVAQVTKDVNDLRTSLGAKKYDTKTQGQRDLEAARILGQGVYGIVSHQNKTHLAYVLEYPEDSSEAQQVFNIHKESTLHLSIKNPVTTQPSNLNSTELFDQGTGFSSTNKVKEYPSELQERFRSNRWCPADPPSFLDFVGAEMLFIGVNNDLVQELGEAGKQIEEAEKRDAEVESQPMNKEDREDTFKKLKEGRVQPILLGSQWNSDLDTQQKQ</sequence>
<dbReference type="PANTHER" id="PTHR34776:SF1">
    <property type="entry name" value="F17F16.3 PROTEIN"/>
    <property type="match status" value="1"/>
</dbReference>
<dbReference type="OrthoDB" id="1028014at2759"/>
<evidence type="ECO:0000256" key="1">
    <source>
        <dbReference type="SAM" id="Coils"/>
    </source>
</evidence>